<evidence type="ECO:0000313" key="3">
    <source>
        <dbReference type="EMBL" id="TDQ50264.1"/>
    </source>
</evidence>
<evidence type="ECO:0000256" key="1">
    <source>
        <dbReference type="SAM" id="SignalP"/>
    </source>
</evidence>
<proteinExistence type="predicted"/>
<dbReference type="GO" id="GO:1904680">
    <property type="term" value="F:peptide transmembrane transporter activity"/>
    <property type="evidence" value="ECO:0007669"/>
    <property type="project" value="TreeGrafter"/>
</dbReference>
<dbReference type="Pfam" id="PF00496">
    <property type="entry name" value="SBP_bac_5"/>
    <property type="match status" value="1"/>
</dbReference>
<dbReference type="InterPro" id="IPR030678">
    <property type="entry name" value="Peptide/Ni-bd"/>
</dbReference>
<dbReference type="OrthoDB" id="7888869at2"/>
<dbReference type="AlphaFoldDB" id="A0A4R6V2E4"/>
<dbReference type="SUPFAM" id="SSF53850">
    <property type="entry name" value="Periplasmic binding protein-like II"/>
    <property type="match status" value="1"/>
</dbReference>
<dbReference type="GO" id="GO:0042597">
    <property type="term" value="C:periplasmic space"/>
    <property type="evidence" value="ECO:0007669"/>
    <property type="project" value="UniProtKB-ARBA"/>
</dbReference>
<comment type="caution">
    <text evidence="3">The sequence shown here is derived from an EMBL/GenBank/DDBJ whole genome shotgun (WGS) entry which is preliminary data.</text>
</comment>
<dbReference type="PANTHER" id="PTHR30290">
    <property type="entry name" value="PERIPLASMIC BINDING COMPONENT OF ABC TRANSPORTER"/>
    <property type="match status" value="1"/>
</dbReference>
<dbReference type="CDD" id="cd08503">
    <property type="entry name" value="PBP2_NikA_DppA_OppA_like_17"/>
    <property type="match status" value="1"/>
</dbReference>
<dbReference type="GO" id="GO:0015833">
    <property type="term" value="P:peptide transport"/>
    <property type="evidence" value="ECO:0007669"/>
    <property type="project" value="TreeGrafter"/>
</dbReference>
<dbReference type="Gene3D" id="3.10.105.10">
    <property type="entry name" value="Dipeptide-binding Protein, Domain 3"/>
    <property type="match status" value="1"/>
</dbReference>
<dbReference type="InterPro" id="IPR039424">
    <property type="entry name" value="SBP_5"/>
</dbReference>
<dbReference type="GO" id="GO:0043190">
    <property type="term" value="C:ATP-binding cassette (ABC) transporter complex"/>
    <property type="evidence" value="ECO:0007669"/>
    <property type="project" value="InterPro"/>
</dbReference>
<dbReference type="PIRSF" id="PIRSF002741">
    <property type="entry name" value="MppA"/>
    <property type="match status" value="1"/>
</dbReference>
<dbReference type="InterPro" id="IPR000914">
    <property type="entry name" value="SBP_5_dom"/>
</dbReference>
<feature type="chain" id="PRO_5020618300" evidence="1">
    <location>
        <begin position="30"/>
        <end position="509"/>
    </location>
</feature>
<dbReference type="RefSeq" id="WP_133742304.1">
    <property type="nucleotide sequence ID" value="NZ_SNYN01000013.1"/>
</dbReference>
<name>A0A4R6V2E4_9ACTN</name>
<feature type="domain" description="Solute-binding protein family 5" evidence="2">
    <location>
        <begin position="88"/>
        <end position="401"/>
    </location>
</feature>
<reference evidence="3 4" key="1">
    <citation type="submission" date="2019-03" db="EMBL/GenBank/DDBJ databases">
        <title>Genomic Encyclopedia of Type Strains, Phase IV (KMG-IV): sequencing the most valuable type-strain genomes for metagenomic binning, comparative biology and taxonomic classification.</title>
        <authorList>
            <person name="Goeker M."/>
        </authorList>
    </citation>
    <scope>NUCLEOTIDE SEQUENCE [LARGE SCALE GENOMIC DNA]</scope>
    <source>
        <strain evidence="3 4">DSM 46770</strain>
    </source>
</reference>
<organism evidence="3 4">
    <name type="scientific">Actinorugispora endophytica</name>
    <dbReference type="NCBI Taxonomy" id="1605990"/>
    <lineage>
        <taxon>Bacteria</taxon>
        <taxon>Bacillati</taxon>
        <taxon>Actinomycetota</taxon>
        <taxon>Actinomycetes</taxon>
        <taxon>Streptosporangiales</taxon>
        <taxon>Nocardiopsidaceae</taxon>
        <taxon>Actinorugispora</taxon>
    </lineage>
</organism>
<dbReference type="Proteomes" id="UP000295281">
    <property type="component" value="Unassembled WGS sequence"/>
</dbReference>
<sequence>MKTHRPSGRRRSGAALLAAVLLLSGCGGAGDGTEAEAGVALLRYAAVGTPATATNDPHGGVGNESDSLRFGLVYDVLAVPGEDGETELRLASSIEPVDEELVEWTVRLRPDAVFSDGSPVRAADVLFSLRRIEDKAAENFGRLGMFDFSASEVVDEHTLTVVARKPYAEVPRALESVTFVVPEGSDDFTEPVIGSGPFTLVEGGAESAVLERNDDWWGPAPELERVEISAVADPRARAQAVIAGQADVAGSVDPATVREVEGDDWQVVRRPSVTMYPFVMRLDTEPFDDPDVREAFRLAVDRDKLVETVFLGYGQVGNDLIAPADPSSPETAQRERDLERARELLEEAGHGDGLEVVLHTTTSYPGMDTAATLYAEQLAEAGVTVEVRTDPPDTYWTDVFAQESFYTGFYGGIPFTDVATVALLSDAPTNETAWRRPEWDEGFDEALATADQEKRTALLGGLQEELRDEGGYVVWGTGDGLDLAAPNVAGLPDGPGFDKMFIDQVRLAD</sequence>
<dbReference type="EMBL" id="SNYN01000013">
    <property type="protein sequence ID" value="TDQ50264.1"/>
    <property type="molecule type" value="Genomic_DNA"/>
</dbReference>
<keyword evidence="4" id="KW-1185">Reference proteome</keyword>
<evidence type="ECO:0000259" key="2">
    <source>
        <dbReference type="Pfam" id="PF00496"/>
    </source>
</evidence>
<dbReference type="PANTHER" id="PTHR30290:SF65">
    <property type="entry name" value="MONOACYL PHOSPHATIDYLINOSITOL TETRAMANNOSIDE-BINDING PROTEIN LPQW-RELATED"/>
    <property type="match status" value="1"/>
</dbReference>
<evidence type="ECO:0000313" key="4">
    <source>
        <dbReference type="Proteomes" id="UP000295281"/>
    </source>
</evidence>
<gene>
    <name evidence="3" type="ORF">EV190_11333</name>
</gene>
<accession>A0A4R6V2E4</accession>
<dbReference type="Gene3D" id="3.40.190.10">
    <property type="entry name" value="Periplasmic binding protein-like II"/>
    <property type="match status" value="1"/>
</dbReference>
<keyword evidence="1" id="KW-0732">Signal</keyword>
<feature type="signal peptide" evidence="1">
    <location>
        <begin position="1"/>
        <end position="29"/>
    </location>
</feature>
<protein>
    <submittedName>
        <fullName evidence="3">Peptide/nickel transport system substrate-binding protein</fullName>
    </submittedName>
</protein>
<dbReference type="PROSITE" id="PS51257">
    <property type="entry name" value="PROKAR_LIPOPROTEIN"/>
    <property type="match status" value="1"/>
</dbReference>